<reference evidence="2" key="1">
    <citation type="submission" date="2020-09" db="EMBL/GenBank/DDBJ databases">
        <title>Comparative genome analyses of four rice-infecting Rhizoctonia solani isolates reveal extensive enrichment of homogalacturonan modification genes.</title>
        <authorList>
            <person name="Lee D.-Y."/>
            <person name="Jeon J."/>
            <person name="Kim K.-T."/>
            <person name="Cheong K."/>
            <person name="Song H."/>
            <person name="Choi G."/>
            <person name="Ko J."/>
            <person name="Opiyo S.O."/>
            <person name="Zuo S."/>
            <person name="Madhav S."/>
            <person name="Lee Y.-H."/>
            <person name="Wang G.-L."/>
        </authorList>
    </citation>
    <scope>NUCLEOTIDE SEQUENCE</scope>
    <source>
        <strain evidence="2">AG1-IA B2</strain>
    </source>
</reference>
<dbReference type="Pfam" id="PF00201">
    <property type="entry name" value="UDPGT"/>
    <property type="match status" value="1"/>
</dbReference>
<dbReference type="Proteomes" id="UP000614334">
    <property type="component" value="Unassembled WGS sequence"/>
</dbReference>
<evidence type="ECO:0000313" key="2">
    <source>
        <dbReference type="EMBL" id="KAF8750318.1"/>
    </source>
</evidence>
<dbReference type="AlphaFoldDB" id="A0A8H7I435"/>
<dbReference type="PANTHER" id="PTHR48049:SF132">
    <property type="entry name" value="GLYCOSYLTRANSFERASE"/>
    <property type="match status" value="1"/>
</dbReference>
<comment type="caution">
    <text evidence="2">The sequence shown here is derived from an EMBL/GenBank/DDBJ whole genome shotgun (WGS) entry which is preliminary data.</text>
</comment>
<proteinExistence type="predicted"/>
<dbReference type="PANTHER" id="PTHR48049">
    <property type="entry name" value="GLYCOSYLTRANSFERASE"/>
    <property type="match status" value="1"/>
</dbReference>
<dbReference type="Gene3D" id="3.40.50.2000">
    <property type="entry name" value="Glycogen Phosphorylase B"/>
    <property type="match status" value="2"/>
</dbReference>
<sequence>MSDSTLKHIIFISGPAWGHLRPAIKTALRMVEKFPDLFVSLYAYAPEMPKARRYLSAQSSEHASRIRIEPSVTHAEGRAIGKPSWIIEDLLNGGVSVPCKHVHGLPIAAWWVSTAASLMGHVANKDNGHSGRIFEYISHHPDFSLEKASEMFLQAISDRLVCIPGVFVHHEWELFPQNIPMLGPFFTTSFGRWLNLLKHVDIMTCCTTFEMEPISAGALAYGLDKPLTTFFVGPGVDLAAPSPIDPEPRVARFLDSALVEKGAHSVIYIAFGSIFFPPPTSLSHLIAAIDEIPKAGLKFILALSSPIARIDQSWMDAHIQAGNAIFPEWTNQTAILEHPAVHYFLSHGGWNSISEALVRGGDQPTNAVQISAMHDCGFELLQVRTGPAKSTAYQNATEVRLWARTTRFAMR</sequence>
<dbReference type="InterPro" id="IPR050481">
    <property type="entry name" value="UDP-glycosyltransf_plant"/>
</dbReference>
<evidence type="ECO:0000313" key="3">
    <source>
        <dbReference type="Proteomes" id="UP000614334"/>
    </source>
</evidence>
<keyword evidence="1 2" id="KW-0808">Transferase</keyword>
<dbReference type="SUPFAM" id="SSF53756">
    <property type="entry name" value="UDP-Glycosyltransferase/glycogen phosphorylase"/>
    <property type="match status" value="1"/>
</dbReference>
<accession>A0A8H7I435</accession>
<evidence type="ECO:0000256" key="1">
    <source>
        <dbReference type="ARBA" id="ARBA00022679"/>
    </source>
</evidence>
<dbReference type="EMBL" id="JACYCF010000021">
    <property type="protein sequence ID" value="KAF8750318.1"/>
    <property type="molecule type" value="Genomic_DNA"/>
</dbReference>
<protein>
    <submittedName>
        <fullName evidence="2">Glycosyltransferase family 1 protein</fullName>
    </submittedName>
</protein>
<organism evidence="2 3">
    <name type="scientific">Rhizoctonia solani</name>
    <dbReference type="NCBI Taxonomy" id="456999"/>
    <lineage>
        <taxon>Eukaryota</taxon>
        <taxon>Fungi</taxon>
        <taxon>Dikarya</taxon>
        <taxon>Basidiomycota</taxon>
        <taxon>Agaricomycotina</taxon>
        <taxon>Agaricomycetes</taxon>
        <taxon>Cantharellales</taxon>
        <taxon>Ceratobasidiaceae</taxon>
        <taxon>Rhizoctonia</taxon>
    </lineage>
</organism>
<name>A0A8H7I435_9AGAM</name>
<gene>
    <name evidence="2" type="ORF">RHS01_09386</name>
</gene>
<dbReference type="GO" id="GO:0035251">
    <property type="term" value="F:UDP-glucosyltransferase activity"/>
    <property type="evidence" value="ECO:0007669"/>
    <property type="project" value="InterPro"/>
</dbReference>
<dbReference type="InterPro" id="IPR002213">
    <property type="entry name" value="UDP_glucos_trans"/>
</dbReference>